<name>A0A2A5S428_9LACT</name>
<evidence type="ECO:0000256" key="3">
    <source>
        <dbReference type="ARBA" id="ARBA00022729"/>
    </source>
</evidence>
<evidence type="ECO:0000256" key="4">
    <source>
        <dbReference type="ARBA" id="ARBA00022970"/>
    </source>
</evidence>
<comment type="caution">
    <text evidence="7">The sequence shown here is derived from an EMBL/GenBank/DDBJ whole genome shotgun (WGS) entry which is preliminary data.</text>
</comment>
<evidence type="ECO:0000256" key="2">
    <source>
        <dbReference type="ARBA" id="ARBA00022448"/>
    </source>
</evidence>
<dbReference type="InterPro" id="IPR028082">
    <property type="entry name" value="Peripla_BP_I"/>
</dbReference>
<sequence length="238" mass="24989">MKLKALGIIAATGLAVLSLAACSTAPGGNSSASKGTAIGDNFKLGYDLELSGAVAAYGNAGKKGADLAVDEINKAGGINGKQIKVISKDNKSDNVEAATVASNLINNDKVNAIIGSMTSGAVKSMTPNVTKGAVPLVTPGGTDDTLTESKGKVNEFIFRSTFQDSYQGKVLANYTADKLNAKKVVLYYDNSSDYAKGIAKSFEKTYKGKIVDKVTFQSGDKDFQEHYLKLNLKILMQL</sequence>
<dbReference type="STRING" id="1348632.GCA_001591745_00149"/>
<dbReference type="AlphaFoldDB" id="A0A2A5S428"/>
<evidence type="ECO:0000256" key="1">
    <source>
        <dbReference type="ARBA" id="ARBA00010062"/>
    </source>
</evidence>
<feature type="chain" id="PRO_5039244572" description="Leucine-binding protein domain-containing protein" evidence="5">
    <location>
        <begin position="21"/>
        <end position="238"/>
    </location>
</feature>
<dbReference type="SUPFAM" id="SSF53822">
    <property type="entry name" value="Periplasmic binding protein-like I"/>
    <property type="match status" value="1"/>
</dbReference>
<dbReference type="InterPro" id="IPR051010">
    <property type="entry name" value="BCAA_transport"/>
</dbReference>
<dbReference type="InterPro" id="IPR000709">
    <property type="entry name" value="Leu_Ile_Val-bd"/>
</dbReference>
<dbReference type="InterPro" id="IPR028081">
    <property type="entry name" value="Leu-bd"/>
</dbReference>
<feature type="signal peptide" evidence="5">
    <location>
        <begin position="1"/>
        <end position="20"/>
    </location>
</feature>
<proteinExistence type="inferred from homology"/>
<organism evidence="7 8">
    <name type="scientific">Pseudolactococcus plantarum</name>
    <dbReference type="NCBI Taxonomy" id="1365"/>
    <lineage>
        <taxon>Bacteria</taxon>
        <taxon>Bacillati</taxon>
        <taxon>Bacillota</taxon>
        <taxon>Bacilli</taxon>
        <taxon>Lactobacillales</taxon>
        <taxon>Streptococcaceae</taxon>
        <taxon>Pseudolactococcus</taxon>
    </lineage>
</organism>
<gene>
    <name evidence="7" type="ORF">RU87_GL000072</name>
</gene>
<evidence type="ECO:0000256" key="5">
    <source>
        <dbReference type="SAM" id="SignalP"/>
    </source>
</evidence>
<dbReference type="EMBL" id="JXJX01000001">
    <property type="protein sequence ID" value="PCS08249.1"/>
    <property type="molecule type" value="Genomic_DNA"/>
</dbReference>
<keyword evidence="8" id="KW-1185">Reference proteome</keyword>
<evidence type="ECO:0000259" key="6">
    <source>
        <dbReference type="Pfam" id="PF13458"/>
    </source>
</evidence>
<dbReference type="GO" id="GO:0006865">
    <property type="term" value="P:amino acid transport"/>
    <property type="evidence" value="ECO:0007669"/>
    <property type="project" value="UniProtKB-KW"/>
</dbReference>
<keyword evidence="3 5" id="KW-0732">Signal</keyword>
<evidence type="ECO:0000313" key="8">
    <source>
        <dbReference type="Proteomes" id="UP000242246"/>
    </source>
</evidence>
<keyword evidence="2" id="KW-0813">Transport</keyword>
<dbReference type="Pfam" id="PF13458">
    <property type="entry name" value="Peripla_BP_6"/>
    <property type="match status" value="1"/>
</dbReference>
<accession>A0A2A5S428</accession>
<dbReference type="Gene3D" id="3.40.50.2300">
    <property type="match status" value="2"/>
</dbReference>
<evidence type="ECO:0000313" key="7">
    <source>
        <dbReference type="EMBL" id="PCS08249.1"/>
    </source>
</evidence>
<dbReference type="Proteomes" id="UP000242246">
    <property type="component" value="Unassembled WGS sequence"/>
</dbReference>
<dbReference type="PANTHER" id="PTHR30483">
    <property type="entry name" value="LEUCINE-SPECIFIC-BINDING PROTEIN"/>
    <property type="match status" value="1"/>
</dbReference>
<dbReference type="PANTHER" id="PTHR30483:SF6">
    <property type="entry name" value="PERIPLASMIC BINDING PROTEIN OF ABC TRANSPORTER FOR NATURAL AMINO ACIDS"/>
    <property type="match status" value="1"/>
</dbReference>
<comment type="similarity">
    <text evidence="1">Belongs to the leucine-binding protein family.</text>
</comment>
<dbReference type="PROSITE" id="PS51257">
    <property type="entry name" value="PROKAR_LIPOPROTEIN"/>
    <property type="match status" value="1"/>
</dbReference>
<keyword evidence="4" id="KW-0029">Amino-acid transport</keyword>
<dbReference type="PRINTS" id="PR00337">
    <property type="entry name" value="LEUILEVALBP"/>
</dbReference>
<feature type="domain" description="Leucine-binding protein" evidence="6">
    <location>
        <begin position="43"/>
        <end position="229"/>
    </location>
</feature>
<protein>
    <recommendedName>
        <fullName evidence="6">Leucine-binding protein domain-containing protein</fullName>
    </recommendedName>
</protein>
<reference evidence="7 8" key="1">
    <citation type="submission" date="2014-12" db="EMBL/GenBank/DDBJ databases">
        <title>Draft genome sequences of 10 type strains of Lactococcus.</title>
        <authorList>
            <person name="Sun Z."/>
            <person name="Zhong Z."/>
            <person name="Liu W."/>
            <person name="Zhang W."/>
            <person name="Zhang H."/>
        </authorList>
    </citation>
    <scope>NUCLEOTIDE SEQUENCE [LARGE SCALE GENOMIC DNA]</scope>
    <source>
        <strain evidence="7 8">DSM 20686</strain>
    </source>
</reference>